<evidence type="ECO:0008006" key="3">
    <source>
        <dbReference type="Google" id="ProtNLM"/>
    </source>
</evidence>
<sequence>MSHSADSDHSGITTAPIRPVLNAEQVLARLLVLIRTSRSVNEFTGEYLSEKMGVPFATYRPGQHVFGEPVTADWSYAIEMDENLKPSPRLSFDFRSDPGTSPPMSDICQIDFDRFKAELEGMGFNSEPYYGEHGRFINVSFTRPNLYIEVYPEGEADDPVEKISHRCVKMVLIS</sequence>
<evidence type="ECO:0000313" key="2">
    <source>
        <dbReference type="Proteomes" id="UP000620046"/>
    </source>
</evidence>
<proteinExistence type="predicted"/>
<dbReference type="RefSeq" id="WP_188792272.1">
    <property type="nucleotide sequence ID" value="NZ_BMJA01000001.1"/>
</dbReference>
<evidence type="ECO:0000313" key="1">
    <source>
        <dbReference type="EMBL" id="GGA16695.1"/>
    </source>
</evidence>
<gene>
    <name evidence="1" type="ORF">GCM10010981_00450</name>
</gene>
<comment type="caution">
    <text evidence="1">The sequence shown here is derived from an EMBL/GenBank/DDBJ whole genome shotgun (WGS) entry which is preliminary data.</text>
</comment>
<keyword evidence="2" id="KW-1185">Reference proteome</keyword>
<dbReference type="EMBL" id="BMJA01000001">
    <property type="protein sequence ID" value="GGA16695.1"/>
    <property type="molecule type" value="Genomic_DNA"/>
</dbReference>
<reference evidence="2" key="1">
    <citation type="journal article" date="2019" name="Int. J. Syst. Evol. Microbiol.">
        <title>The Global Catalogue of Microorganisms (GCM) 10K type strain sequencing project: providing services to taxonomists for standard genome sequencing and annotation.</title>
        <authorList>
            <consortium name="The Broad Institute Genomics Platform"/>
            <consortium name="The Broad Institute Genome Sequencing Center for Infectious Disease"/>
            <person name="Wu L."/>
            <person name="Ma J."/>
        </authorList>
    </citation>
    <scope>NUCLEOTIDE SEQUENCE [LARGE SCALE GENOMIC DNA]</scope>
    <source>
        <strain evidence="2">CGMCC 1.15439</strain>
    </source>
</reference>
<name>A0ABQ1FJ94_9GAMM</name>
<dbReference type="Proteomes" id="UP000620046">
    <property type="component" value="Unassembled WGS sequence"/>
</dbReference>
<accession>A0ABQ1FJ94</accession>
<organism evidence="1 2">
    <name type="scientific">Dyella nitratireducens</name>
    <dbReference type="NCBI Taxonomy" id="1849580"/>
    <lineage>
        <taxon>Bacteria</taxon>
        <taxon>Pseudomonadati</taxon>
        <taxon>Pseudomonadota</taxon>
        <taxon>Gammaproteobacteria</taxon>
        <taxon>Lysobacterales</taxon>
        <taxon>Rhodanobacteraceae</taxon>
        <taxon>Dyella</taxon>
    </lineage>
</organism>
<protein>
    <recommendedName>
        <fullName evidence="3">VOC domain-containing protein</fullName>
    </recommendedName>
</protein>